<comment type="similarity">
    <text evidence="2">Belongs to the alkaline ceramidase family.</text>
</comment>
<evidence type="ECO:0000256" key="8">
    <source>
        <dbReference type="PIRSR" id="PIRSR608901-2"/>
    </source>
</evidence>
<dbReference type="EMBL" id="MCFL01000034">
    <property type="protein sequence ID" value="ORZ33681.1"/>
    <property type="molecule type" value="Genomic_DNA"/>
</dbReference>
<feature type="transmembrane region" description="Helical" evidence="9">
    <location>
        <begin position="217"/>
        <end position="242"/>
    </location>
</feature>
<dbReference type="PANTHER" id="PTHR46187:SF3">
    <property type="entry name" value="ALKALINE CERAMIDASE 3"/>
    <property type="match status" value="1"/>
</dbReference>
<keyword evidence="7" id="KW-0479">Metal-binding</keyword>
<dbReference type="STRING" id="765915.A0A1Y2HII3"/>
<evidence type="ECO:0000256" key="7">
    <source>
        <dbReference type="PIRSR" id="PIRSR608901-1"/>
    </source>
</evidence>
<evidence type="ECO:0000256" key="3">
    <source>
        <dbReference type="ARBA" id="ARBA00022692"/>
    </source>
</evidence>
<dbReference type="AlphaFoldDB" id="A0A1Y2HII3"/>
<comment type="subcellular location">
    <subcellularLocation>
        <location evidence="1">Membrane</location>
        <topology evidence="1">Multi-pass membrane protein</topology>
    </subcellularLocation>
</comment>
<comment type="caution">
    <text evidence="10">The sequence shown here is derived from an EMBL/GenBank/DDBJ whole genome shotgun (WGS) entry which is preliminary data.</text>
</comment>
<feature type="binding site" evidence="7">
    <location>
        <position position="39"/>
    </location>
    <ligand>
        <name>Ca(2+)</name>
        <dbReference type="ChEBI" id="CHEBI:29108"/>
    </ligand>
</feature>
<dbReference type="GO" id="GO:0005789">
    <property type="term" value="C:endoplasmic reticulum membrane"/>
    <property type="evidence" value="ECO:0007669"/>
    <property type="project" value="TreeGrafter"/>
</dbReference>
<keyword evidence="7" id="KW-0106">Calcium</keyword>
<evidence type="ECO:0000256" key="9">
    <source>
        <dbReference type="SAM" id="Phobius"/>
    </source>
</evidence>
<feature type="transmembrane region" description="Helical" evidence="9">
    <location>
        <begin position="139"/>
        <end position="156"/>
    </location>
</feature>
<evidence type="ECO:0000256" key="1">
    <source>
        <dbReference type="ARBA" id="ARBA00004141"/>
    </source>
</evidence>
<dbReference type="PANTHER" id="PTHR46187">
    <property type="entry name" value="ALKALINE CERAMIDASE 3"/>
    <property type="match status" value="1"/>
</dbReference>
<feature type="transmembrane region" description="Helical" evidence="9">
    <location>
        <begin position="83"/>
        <end position="103"/>
    </location>
</feature>
<feature type="binding site" evidence="7">
    <location>
        <position position="52"/>
    </location>
    <ligand>
        <name>Ca(2+)</name>
        <dbReference type="ChEBI" id="CHEBI:29108"/>
    </ligand>
</feature>
<evidence type="ECO:0000256" key="5">
    <source>
        <dbReference type="ARBA" id="ARBA00022989"/>
    </source>
</evidence>
<feature type="transmembrane region" description="Helical" evidence="9">
    <location>
        <begin position="162"/>
        <end position="179"/>
    </location>
</feature>
<gene>
    <name evidence="10" type="ORF">BCR44DRAFT_35527</name>
</gene>
<dbReference type="GO" id="GO:0046872">
    <property type="term" value="F:metal ion binding"/>
    <property type="evidence" value="ECO:0007669"/>
    <property type="project" value="UniProtKB-KW"/>
</dbReference>
<keyword evidence="4" id="KW-0378">Hydrolase</keyword>
<evidence type="ECO:0000256" key="2">
    <source>
        <dbReference type="ARBA" id="ARBA00009780"/>
    </source>
</evidence>
<dbReference type="Pfam" id="PF05875">
    <property type="entry name" value="Ceramidase"/>
    <property type="match status" value="1"/>
</dbReference>
<evidence type="ECO:0000313" key="11">
    <source>
        <dbReference type="Proteomes" id="UP000193411"/>
    </source>
</evidence>
<accession>A0A1Y2HII3</accession>
<feature type="binding site" evidence="7">
    <location>
        <position position="41"/>
    </location>
    <ligand>
        <name>Ca(2+)</name>
        <dbReference type="ChEBI" id="CHEBI:29108"/>
    </ligand>
</feature>
<dbReference type="GO" id="GO:0046514">
    <property type="term" value="P:ceramide catabolic process"/>
    <property type="evidence" value="ECO:0007669"/>
    <property type="project" value="TreeGrafter"/>
</dbReference>
<feature type="transmembrane region" description="Helical" evidence="9">
    <location>
        <begin position="109"/>
        <end position="127"/>
    </location>
</feature>
<feature type="binding site" evidence="8">
    <location>
        <position position="225"/>
    </location>
    <ligand>
        <name>Zn(2+)</name>
        <dbReference type="ChEBI" id="CHEBI:29105"/>
        <note>catalytic</note>
    </ligand>
</feature>
<keyword evidence="8" id="KW-0862">Zinc</keyword>
<name>A0A1Y2HII3_9FUNG</name>
<evidence type="ECO:0000313" key="10">
    <source>
        <dbReference type="EMBL" id="ORZ33681.1"/>
    </source>
</evidence>
<sequence length="363" mass="40457">MSTSSAPSNHQPLGHVIKRFGPESPHTGFWGPVTASVDWCETNYAVTRYIAEFFNSTSNVVTIAAGIFLFFRARKLNLERRYALAPLFLTLVGFGSLCFHGTLQYHAQLLDELPMFYMELIFSYIAIERSKAQKYPRLPIIMWAIGILYTIAHIYLRLVVTFHIIFGVLLILIQVLPFTYAKLDPVIRRSFLSGLAFLASAFTAWELDQIFCNSIEYLYLHAAWHAGTAIAGVLWLEIMMYIRLKYVYKKRNVWLDLKFGVFPVITFGEQPREEGASLAGYEDEVDLSRESTDASSSMVRSLSWSAKANEMASSAMELAASAASLSMSTAATTTVAGASSACQYPLGSVGVKLRNRGALSRIS</sequence>
<keyword evidence="6 9" id="KW-0472">Membrane</keyword>
<organism evidence="10 11">
    <name type="scientific">Catenaria anguillulae PL171</name>
    <dbReference type="NCBI Taxonomy" id="765915"/>
    <lineage>
        <taxon>Eukaryota</taxon>
        <taxon>Fungi</taxon>
        <taxon>Fungi incertae sedis</taxon>
        <taxon>Blastocladiomycota</taxon>
        <taxon>Blastocladiomycetes</taxon>
        <taxon>Blastocladiales</taxon>
        <taxon>Catenariaceae</taxon>
        <taxon>Catenaria</taxon>
    </lineage>
</organism>
<feature type="binding site" evidence="7">
    <location>
        <position position="43"/>
    </location>
    <ligand>
        <name>Ca(2+)</name>
        <dbReference type="ChEBI" id="CHEBI:29108"/>
    </ligand>
</feature>
<proteinExistence type="inferred from homology"/>
<comment type="cofactor">
    <cofactor evidence="8">
        <name>Zn(2+)</name>
        <dbReference type="ChEBI" id="CHEBI:29105"/>
    </cofactor>
</comment>
<dbReference type="Proteomes" id="UP000193411">
    <property type="component" value="Unassembled WGS sequence"/>
</dbReference>
<dbReference type="GO" id="GO:0046513">
    <property type="term" value="P:ceramide biosynthetic process"/>
    <property type="evidence" value="ECO:0007669"/>
    <property type="project" value="TreeGrafter"/>
</dbReference>
<keyword evidence="3 9" id="KW-0812">Transmembrane</keyword>
<dbReference type="InterPro" id="IPR008901">
    <property type="entry name" value="ACER"/>
</dbReference>
<keyword evidence="5 9" id="KW-1133">Transmembrane helix</keyword>
<reference evidence="10 11" key="1">
    <citation type="submission" date="2016-07" db="EMBL/GenBank/DDBJ databases">
        <title>Pervasive Adenine N6-methylation of Active Genes in Fungi.</title>
        <authorList>
            <consortium name="DOE Joint Genome Institute"/>
            <person name="Mondo S.J."/>
            <person name="Dannebaum R.O."/>
            <person name="Kuo R.C."/>
            <person name="Labutti K."/>
            <person name="Haridas S."/>
            <person name="Kuo A."/>
            <person name="Salamov A."/>
            <person name="Ahrendt S.R."/>
            <person name="Lipzen A."/>
            <person name="Sullivan W."/>
            <person name="Andreopoulos W.B."/>
            <person name="Clum A."/>
            <person name="Lindquist E."/>
            <person name="Daum C."/>
            <person name="Ramamoorthy G.K."/>
            <person name="Gryganskyi A."/>
            <person name="Culley D."/>
            <person name="Magnuson J.K."/>
            <person name="James T.Y."/>
            <person name="O'Malley M.A."/>
            <person name="Stajich J.E."/>
            <person name="Spatafora J.W."/>
            <person name="Visel A."/>
            <person name="Grigoriev I.V."/>
        </authorList>
    </citation>
    <scope>NUCLEOTIDE SEQUENCE [LARGE SCALE GENOMIC DNA]</scope>
    <source>
        <strain evidence="10 11">PL171</strain>
    </source>
</reference>
<dbReference type="GO" id="GO:0016811">
    <property type="term" value="F:hydrolase activity, acting on carbon-nitrogen (but not peptide) bonds, in linear amides"/>
    <property type="evidence" value="ECO:0007669"/>
    <property type="project" value="InterPro"/>
</dbReference>
<feature type="binding site" evidence="8">
    <location>
        <position position="221"/>
    </location>
    <ligand>
        <name>Zn(2+)</name>
        <dbReference type="ChEBI" id="CHEBI:29105"/>
        <note>catalytic</note>
    </ligand>
</feature>
<dbReference type="OrthoDB" id="187171at2759"/>
<feature type="transmembrane region" description="Helical" evidence="9">
    <location>
        <begin position="53"/>
        <end position="71"/>
    </location>
</feature>
<keyword evidence="11" id="KW-1185">Reference proteome</keyword>
<evidence type="ECO:0000256" key="4">
    <source>
        <dbReference type="ARBA" id="ARBA00022801"/>
    </source>
</evidence>
<feature type="non-terminal residue" evidence="10">
    <location>
        <position position="363"/>
    </location>
</feature>
<feature type="transmembrane region" description="Helical" evidence="9">
    <location>
        <begin position="186"/>
        <end position="205"/>
    </location>
</feature>
<evidence type="ECO:0000256" key="6">
    <source>
        <dbReference type="ARBA" id="ARBA00023136"/>
    </source>
</evidence>
<protein>
    <submittedName>
        <fullName evidence="10">Ceramidase-domain-containing protein</fullName>
    </submittedName>
</protein>
<feature type="binding site" evidence="7">
    <location>
        <position position="38"/>
    </location>
    <ligand>
        <name>Ca(2+)</name>
        <dbReference type="ChEBI" id="CHEBI:29108"/>
    </ligand>
</feature>
<feature type="binding site" evidence="8">
    <location>
        <position position="100"/>
    </location>
    <ligand>
        <name>Zn(2+)</name>
        <dbReference type="ChEBI" id="CHEBI:29105"/>
        <note>catalytic</note>
    </ligand>
</feature>